<evidence type="ECO:0000313" key="4">
    <source>
        <dbReference type="EMBL" id="KAF2227869.1"/>
    </source>
</evidence>
<evidence type="ECO:0000313" key="5">
    <source>
        <dbReference type="Proteomes" id="UP000799538"/>
    </source>
</evidence>
<evidence type="ECO:0000256" key="2">
    <source>
        <dbReference type="ARBA" id="ARBA00023186"/>
    </source>
</evidence>
<dbReference type="GO" id="GO:0005874">
    <property type="term" value="C:microtubule"/>
    <property type="evidence" value="ECO:0007669"/>
    <property type="project" value="UniProtKB-KW"/>
</dbReference>
<dbReference type="OrthoDB" id="296187at2759"/>
<proteinExistence type="inferred from homology"/>
<dbReference type="Proteomes" id="UP000799538">
    <property type="component" value="Unassembled WGS sequence"/>
</dbReference>
<evidence type="ECO:0000256" key="3">
    <source>
        <dbReference type="RuleBase" id="RU364030"/>
    </source>
</evidence>
<gene>
    <name evidence="4" type="ORF">BDZ85DRAFT_255023</name>
</gene>
<keyword evidence="3" id="KW-0963">Cytoplasm</keyword>
<comment type="subunit">
    <text evidence="3">Supercomplex made of cofactors A to E. Cofactors A and D function by capturing and stabilizing tubulin in a quasi-native conformation. Cofactor E binds to the cofactor D-tubulin complex; interaction with cofactor C then causes the release of tubulin polypeptides that are committed to the native state.</text>
</comment>
<keyword evidence="2 3" id="KW-0143">Chaperone</keyword>
<keyword evidence="3" id="KW-0493">Microtubule</keyword>
<dbReference type="SUPFAM" id="SSF46988">
    <property type="entry name" value="Tubulin chaperone cofactor A"/>
    <property type="match status" value="1"/>
</dbReference>
<comment type="similarity">
    <text evidence="1 3">Belongs to the TBCA family.</text>
</comment>
<keyword evidence="5" id="KW-1185">Reference proteome</keyword>
<dbReference type="InterPro" id="IPR036126">
    <property type="entry name" value="TBCA_sf"/>
</dbReference>
<dbReference type="InterPro" id="IPR004226">
    <property type="entry name" value="TBCA"/>
</dbReference>
<dbReference type="PANTHER" id="PTHR21500:SF0">
    <property type="entry name" value="TUBULIN-SPECIFIC CHAPERONE A"/>
    <property type="match status" value="1"/>
</dbReference>
<dbReference type="EMBL" id="ML992501">
    <property type="protein sequence ID" value="KAF2227869.1"/>
    <property type="molecule type" value="Genomic_DNA"/>
</dbReference>
<dbReference type="Gene3D" id="1.20.58.90">
    <property type="match status" value="1"/>
</dbReference>
<sequence>MPPPSQLSIATGAVVRLVKEEGSYHRELASQKQRVARLERSAEDEYEIKQEKQAIEETYKVFPTLHDKIKGAVYKLEQQLENDRTLPDTPHDEIQKATAAIASGWETIRKTG</sequence>
<reference evidence="5" key="1">
    <citation type="journal article" date="2020" name="Stud. Mycol.">
        <title>101 Dothideomycetes genomes: A test case for predicting lifestyles and emergence of pathogens.</title>
        <authorList>
            <person name="Haridas S."/>
            <person name="Albert R."/>
            <person name="Binder M."/>
            <person name="Bloem J."/>
            <person name="LaButti K."/>
            <person name="Salamov A."/>
            <person name="Andreopoulos B."/>
            <person name="Baker S."/>
            <person name="Barry K."/>
            <person name="Bills G."/>
            <person name="Bluhm B."/>
            <person name="Cannon C."/>
            <person name="Castanera R."/>
            <person name="Culley D."/>
            <person name="Daum C."/>
            <person name="Ezra D."/>
            <person name="Gonzalez J."/>
            <person name="Henrissat B."/>
            <person name="Kuo A."/>
            <person name="Liang C."/>
            <person name="Lipzen A."/>
            <person name="Lutzoni F."/>
            <person name="Magnuson J."/>
            <person name="Mondo S."/>
            <person name="Nolan M."/>
            <person name="Ohm R."/>
            <person name="Pangilinan J."/>
            <person name="Park H.-J."/>
            <person name="Ramirez L."/>
            <person name="Alfaro M."/>
            <person name="Sun H."/>
            <person name="Tritt A."/>
            <person name="Yoshinaga Y."/>
            <person name="Zwiers L.-H."/>
            <person name="Turgeon B."/>
            <person name="Goodwin S."/>
            <person name="Spatafora J."/>
            <person name="Crous P."/>
            <person name="Grigoriev I."/>
        </authorList>
    </citation>
    <scope>NUCLEOTIDE SEQUENCE [LARGE SCALE GENOMIC DNA]</scope>
    <source>
        <strain evidence="5">CECT 20119</strain>
    </source>
</reference>
<dbReference type="Pfam" id="PF02970">
    <property type="entry name" value="TBCA"/>
    <property type="match status" value="1"/>
</dbReference>
<comment type="subcellular location">
    <subcellularLocation>
        <location evidence="3">Cytoplasm</location>
        <location evidence="3">Cytoskeleton</location>
    </subcellularLocation>
</comment>
<keyword evidence="3" id="KW-0206">Cytoskeleton</keyword>
<dbReference type="GO" id="GO:0048487">
    <property type="term" value="F:beta-tubulin binding"/>
    <property type="evidence" value="ECO:0007669"/>
    <property type="project" value="InterPro"/>
</dbReference>
<dbReference type="GO" id="GO:0007023">
    <property type="term" value="P:post-chaperonin tubulin folding pathway"/>
    <property type="evidence" value="ECO:0007669"/>
    <property type="project" value="UniProtKB-UniRule"/>
</dbReference>
<dbReference type="AlphaFoldDB" id="A0A6A6GQL6"/>
<dbReference type="GO" id="GO:0007021">
    <property type="term" value="P:tubulin complex assembly"/>
    <property type="evidence" value="ECO:0007669"/>
    <property type="project" value="UniProtKB-UniRule"/>
</dbReference>
<dbReference type="PANTHER" id="PTHR21500">
    <property type="entry name" value="TUBULIN-SPECIFIC CHAPERONE A"/>
    <property type="match status" value="1"/>
</dbReference>
<protein>
    <recommendedName>
        <fullName evidence="3">Tubulin-specific chaperone A</fullName>
    </recommendedName>
</protein>
<evidence type="ECO:0000256" key="1">
    <source>
        <dbReference type="ARBA" id="ARBA00006806"/>
    </source>
</evidence>
<dbReference type="GO" id="GO:0005829">
    <property type="term" value="C:cytosol"/>
    <property type="evidence" value="ECO:0007669"/>
    <property type="project" value="TreeGrafter"/>
</dbReference>
<accession>A0A6A6GQL6</accession>
<organism evidence="4 5">
    <name type="scientific">Elsinoe ampelina</name>
    <dbReference type="NCBI Taxonomy" id="302913"/>
    <lineage>
        <taxon>Eukaryota</taxon>
        <taxon>Fungi</taxon>
        <taxon>Dikarya</taxon>
        <taxon>Ascomycota</taxon>
        <taxon>Pezizomycotina</taxon>
        <taxon>Dothideomycetes</taxon>
        <taxon>Dothideomycetidae</taxon>
        <taxon>Myriangiales</taxon>
        <taxon>Elsinoaceae</taxon>
        <taxon>Elsinoe</taxon>
    </lineage>
</organism>
<name>A0A6A6GQL6_9PEZI</name>